<dbReference type="EMBL" id="JH000158">
    <property type="protein sequence ID" value="EGV99065.1"/>
    <property type="molecule type" value="Genomic_DNA"/>
</dbReference>
<dbReference type="AlphaFoldDB" id="G3H5F1"/>
<accession>G3H5F1</accession>
<sequence>MESSCPHAQTCFASMLSTCCLSPCLPRQYRTVYLDPDICSAGTWAHLEMENVNSH</sequence>
<proteinExistence type="predicted"/>
<name>G3H5F1_CRIGR</name>
<dbReference type="Proteomes" id="UP000001075">
    <property type="component" value="Unassembled WGS sequence"/>
</dbReference>
<organism evidence="1 2">
    <name type="scientific">Cricetulus griseus</name>
    <name type="common">Chinese hamster</name>
    <name type="synonym">Cricetulus barabensis griseus</name>
    <dbReference type="NCBI Taxonomy" id="10029"/>
    <lineage>
        <taxon>Eukaryota</taxon>
        <taxon>Metazoa</taxon>
        <taxon>Chordata</taxon>
        <taxon>Craniata</taxon>
        <taxon>Vertebrata</taxon>
        <taxon>Euteleostomi</taxon>
        <taxon>Mammalia</taxon>
        <taxon>Eutheria</taxon>
        <taxon>Euarchontoglires</taxon>
        <taxon>Glires</taxon>
        <taxon>Rodentia</taxon>
        <taxon>Myomorpha</taxon>
        <taxon>Muroidea</taxon>
        <taxon>Cricetidae</taxon>
        <taxon>Cricetinae</taxon>
        <taxon>Cricetulus</taxon>
    </lineage>
</organism>
<protein>
    <submittedName>
        <fullName evidence="1">Uncharacterized protein</fullName>
    </submittedName>
</protein>
<reference evidence="2" key="1">
    <citation type="journal article" date="2011" name="Nat. Biotechnol.">
        <title>The genomic sequence of the Chinese hamster ovary (CHO)-K1 cell line.</title>
        <authorList>
            <person name="Xu X."/>
            <person name="Nagarajan H."/>
            <person name="Lewis N.E."/>
            <person name="Pan S."/>
            <person name="Cai Z."/>
            <person name="Liu X."/>
            <person name="Chen W."/>
            <person name="Xie M."/>
            <person name="Wang W."/>
            <person name="Hammond S."/>
            <person name="Andersen M.R."/>
            <person name="Neff N."/>
            <person name="Passarelli B."/>
            <person name="Koh W."/>
            <person name="Fan H.C."/>
            <person name="Wang J."/>
            <person name="Gui Y."/>
            <person name="Lee K.H."/>
            <person name="Betenbaugh M.J."/>
            <person name="Quake S.R."/>
            <person name="Famili I."/>
            <person name="Palsson B.O."/>
            <person name="Wang J."/>
        </authorList>
    </citation>
    <scope>NUCLEOTIDE SEQUENCE [LARGE SCALE GENOMIC DNA]</scope>
    <source>
        <strain evidence="2">CHO K1 cell line</strain>
    </source>
</reference>
<gene>
    <name evidence="1" type="ORF">I79_005515</name>
</gene>
<evidence type="ECO:0000313" key="2">
    <source>
        <dbReference type="Proteomes" id="UP000001075"/>
    </source>
</evidence>
<dbReference type="InParanoid" id="G3H5F1"/>
<evidence type="ECO:0000313" key="1">
    <source>
        <dbReference type="EMBL" id="EGV99065.1"/>
    </source>
</evidence>